<dbReference type="AlphaFoldDB" id="A0A5B7IJF1"/>
<organism evidence="1 2">
    <name type="scientific">Portunus trituberculatus</name>
    <name type="common">Swimming crab</name>
    <name type="synonym">Neptunus trituberculatus</name>
    <dbReference type="NCBI Taxonomy" id="210409"/>
    <lineage>
        <taxon>Eukaryota</taxon>
        <taxon>Metazoa</taxon>
        <taxon>Ecdysozoa</taxon>
        <taxon>Arthropoda</taxon>
        <taxon>Crustacea</taxon>
        <taxon>Multicrustacea</taxon>
        <taxon>Malacostraca</taxon>
        <taxon>Eumalacostraca</taxon>
        <taxon>Eucarida</taxon>
        <taxon>Decapoda</taxon>
        <taxon>Pleocyemata</taxon>
        <taxon>Brachyura</taxon>
        <taxon>Eubrachyura</taxon>
        <taxon>Portunoidea</taxon>
        <taxon>Portunidae</taxon>
        <taxon>Portuninae</taxon>
        <taxon>Portunus</taxon>
    </lineage>
</organism>
<name>A0A5B7IJF1_PORTR</name>
<comment type="caution">
    <text evidence="1">The sequence shown here is derived from an EMBL/GenBank/DDBJ whole genome shotgun (WGS) entry which is preliminary data.</text>
</comment>
<gene>
    <name evidence="1" type="ORF">E2C01_076744</name>
</gene>
<proteinExistence type="predicted"/>
<keyword evidence="2" id="KW-1185">Reference proteome</keyword>
<protein>
    <submittedName>
        <fullName evidence="1">Uncharacterized protein</fullName>
    </submittedName>
</protein>
<evidence type="ECO:0000313" key="1">
    <source>
        <dbReference type="EMBL" id="MPC82099.1"/>
    </source>
</evidence>
<evidence type="ECO:0000313" key="2">
    <source>
        <dbReference type="Proteomes" id="UP000324222"/>
    </source>
</evidence>
<accession>A0A5B7IJF1</accession>
<dbReference type="EMBL" id="VSRR010058843">
    <property type="protein sequence ID" value="MPC82099.1"/>
    <property type="molecule type" value="Genomic_DNA"/>
</dbReference>
<sequence length="166" mass="18752">MHDQQTPQTMELLHHSVALPDDTCVPVIHNDFSQQLNISKSTAPGKDGITCDILKALLADKRDNPILDQFNMSLTAGNLLLFWKAAIIILSPKCDGTFRPISYLIERGAFNRANKDVIMEELILKGVKGRLLGWTTCKTEQQRVHTRKYLDVQLSFKKSPHAVHYV</sequence>
<reference evidence="1 2" key="1">
    <citation type="submission" date="2019-05" db="EMBL/GenBank/DDBJ databases">
        <title>Another draft genome of Portunus trituberculatus and its Hox gene families provides insights of decapod evolution.</title>
        <authorList>
            <person name="Jeong J.-H."/>
            <person name="Song I."/>
            <person name="Kim S."/>
            <person name="Choi T."/>
            <person name="Kim D."/>
            <person name="Ryu S."/>
            <person name="Kim W."/>
        </authorList>
    </citation>
    <scope>NUCLEOTIDE SEQUENCE [LARGE SCALE GENOMIC DNA]</scope>
    <source>
        <tissue evidence="1">Muscle</tissue>
    </source>
</reference>
<dbReference type="Proteomes" id="UP000324222">
    <property type="component" value="Unassembled WGS sequence"/>
</dbReference>